<dbReference type="GeneID" id="4319287"/>
<accession>Q0CGQ2</accession>
<dbReference type="EMBL" id="CH476603">
    <property type="protein sequence ID" value="EAU32524.1"/>
    <property type="molecule type" value="Genomic_DNA"/>
</dbReference>
<evidence type="ECO:0000313" key="4">
    <source>
        <dbReference type="Proteomes" id="UP000007963"/>
    </source>
</evidence>
<reference evidence="4" key="1">
    <citation type="submission" date="2005-09" db="EMBL/GenBank/DDBJ databases">
        <title>Annotation of the Aspergillus terreus NIH2624 genome.</title>
        <authorList>
            <person name="Birren B.W."/>
            <person name="Lander E.S."/>
            <person name="Galagan J.E."/>
            <person name="Nusbaum C."/>
            <person name="Devon K."/>
            <person name="Henn M."/>
            <person name="Ma L.-J."/>
            <person name="Jaffe D.B."/>
            <person name="Butler J."/>
            <person name="Alvarez P."/>
            <person name="Gnerre S."/>
            <person name="Grabherr M."/>
            <person name="Kleber M."/>
            <person name="Mauceli E.W."/>
            <person name="Brockman W."/>
            <person name="Rounsley S."/>
            <person name="Young S.K."/>
            <person name="LaButti K."/>
            <person name="Pushparaj V."/>
            <person name="DeCaprio D."/>
            <person name="Crawford M."/>
            <person name="Koehrsen M."/>
            <person name="Engels R."/>
            <person name="Montgomery P."/>
            <person name="Pearson M."/>
            <person name="Howarth C."/>
            <person name="Larson L."/>
            <person name="Luoma S."/>
            <person name="White J."/>
            <person name="Alvarado L."/>
            <person name="Kodira C.D."/>
            <person name="Zeng Q."/>
            <person name="Oleary S."/>
            <person name="Yandava C."/>
            <person name="Denning D.W."/>
            <person name="Nierman W.C."/>
            <person name="Milne T."/>
            <person name="Madden K."/>
        </authorList>
    </citation>
    <scope>NUCLEOTIDE SEQUENCE [LARGE SCALE GENOMIC DNA]</scope>
    <source>
        <strain evidence="4">NIH 2624 / FGSC A1156</strain>
    </source>
</reference>
<dbReference type="AlphaFoldDB" id="Q0CGQ2"/>
<dbReference type="VEuPathDB" id="FungiDB:ATEG_07140"/>
<feature type="signal peptide" evidence="2">
    <location>
        <begin position="1"/>
        <end position="18"/>
    </location>
</feature>
<dbReference type="OrthoDB" id="4357328at2759"/>
<feature type="chain" id="PRO_5004170259" evidence="2">
    <location>
        <begin position="19"/>
        <end position="169"/>
    </location>
</feature>
<evidence type="ECO:0000313" key="3">
    <source>
        <dbReference type="EMBL" id="EAU32524.1"/>
    </source>
</evidence>
<dbReference type="OMA" id="ADEYCAM"/>
<keyword evidence="2" id="KW-0732">Signal</keyword>
<evidence type="ECO:0000256" key="2">
    <source>
        <dbReference type="SAM" id="SignalP"/>
    </source>
</evidence>
<dbReference type="STRING" id="341663.Q0CGQ2"/>
<organism evidence="3 4">
    <name type="scientific">Aspergillus terreus (strain NIH 2624 / FGSC A1156)</name>
    <dbReference type="NCBI Taxonomy" id="341663"/>
    <lineage>
        <taxon>Eukaryota</taxon>
        <taxon>Fungi</taxon>
        <taxon>Dikarya</taxon>
        <taxon>Ascomycota</taxon>
        <taxon>Pezizomycotina</taxon>
        <taxon>Eurotiomycetes</taxon>
        <taxon>Eurotiomycetidae</taxon>
        <taxon>Eurotiales</taxon>
        <taxon>Aspergillaceae</taxon>
        <taxon>Aspergillus</taxon>
        <taxon>Aspergillus subgen. Circumdati</taxon>
    </lineage>
</organism>
<dbReference type="Proteomes" id="UP000007963">
    <property type="component" value="Unassembled WGS sequence"/>
</dbReference>
<gene>
    <name evidence="3" type="ORF">ATEG_07140</name>
</gene>
<evidence type="ECO:0000256" key="1">
    <source>
        <dbReference type="SAM" id="MobiDB-lite"/>
    </source>
</evidence>
<dbReference type="eggNOG" id="ENOG502QQ2D">
    <property type="taxonomic scope" value="Eukaryota"/>
</dbReference>
<protein>
    <submittedName>
        <fullName evidence="3">Uncharacterized protein</fullName>
    </submittedName>
</protein>
<feature type="compositionally biased region" description="Low complexity" evidence="1">
    <location>
        <begin position="121"/>
        <end position="142"/>
    </location>
</feature>
<sequence>MRFTSITLAFALSAMAAATTPTLTERAPVQLRPLKTVPKPKPLIARVASPLPSSSSIPSGCSASEDTCGIYCIPSSYTCCPDKSGGCAADEYCAMGDNDQYGCCPEGETCTGDGGSQDYYGDGSQYNDDSSSGSSSDSSSDSTDAAGHVKPGLAGVGAGVMGVLALAVL</sequence>
<feature type="region of interest" description="Disordered" evidence="1">
    <location>
        <begin position="121"/>
        <end position="147"/>
    </location>
</feature>
<proteinExistence type="predicted"/>
<dbReference type="RefSeq" id="XP_001209826.1">
    <property type="nucleotide sequence ID" value="XM_001209826.1"/>
</dbReference>
<name>Q0CGQ2_ASPTN</name>
<dbReference type="HOGENOM" id="CLU_1578185_0_0_1"/>